<dbReference type="PANTHER" id="PTHR39176">
    <property type="entry name" value="PERIPLASMIC PROTEIN-RELATED"/>
    <property type="match status" value="1"/>
</dbReference>
<gene>
    <name evidence="3" type="ORF">CLV75_2006</name>
</gene>
<dbReference type="AlphaFoldDB" id="A0A497ZKX7"/>
<dbReference type="PANTHER" id="PTHR39176:SF1">
    <property type="entry name" value="PERIPLASMIC PROTEIN"/>
    <property type="match status" value="1"/>
</dbReference>
<dbReference type="Pfam" id="PF07007">
    <property type="entry name" value="LprI"/>
    <property type="match status" value="1"/>
</dbReference>
<evidence type="ECO:0000259" key="2">
    <source>
        <dbReference type="Pfam" id="PF07007"/>
    </source>
</evidence>
<evidence type="ECO:0000256" key="1">
    <source>
        <dbReference type="SAM" id="SignalP"/>
    </source>
</evidence>
<protein>
    <submittedName>
        <fullName evidence="3">Uncharacterized protein YecT (DUF1311 family)</fullName>
    </submittedName>
</protein>
<dbReference type="Proteomes" id="UP000271700">
    <property type="component" value="Unassembled WGS sequence"/>
</dbReference>
<accession>A0A497ZKX7</accession>
<feature type="signal peptide" evidence="1">
    <location>
        <begin position="1"/>
        <end position="17"/>
    </location>
</feature>
<name>A0A497ZKX7_9RHOB</name>
<dbReference type="InterPro" id="IPR009739">
    <property type="entry name" value="LprI-like_N"/>
</dbReference>
<dbReference type="EMBL" id="RCCT01000002">
    <property type="protein sequence ID" value="RLK08332.1"/>
    <property type="molecule type" value="Genomic_DNA"/>
</dbReference>
<dbReference type="STRING" id="981384.GCA_000192475_01154"/>
<proteinExistence type="predicted"/>
<dbReference type="Gene3D" id="1.20.1270.180">
    <property type="match status" value="1"/>
</dbReference>
<dbReference type="RefSeq" id="WP_010442784.1">
    <property type="nucleotide sequence ID" value="NZ_AEYW01000018.1"/>
</dbReference>
<comment type="caution">
    <text evidence="3">The sequence shown here is derived from an EMBL/GenBank/DDBJ whole genome shotgun (WGS) entry which is preliminary data.</text>
</comment>
<feature type="domain" description="Lysozyme inhibitor LprI-like N-terminal" evidence="2">
    <location>
        <begin position="57"/>
        <end position="147"/>
    </location>
</feature>
<keyword evidence="1" id="KW-0732">Signal</keyword>
<evidence type="ECO:0000313" key="4">
    <source>
        <dbReference type="Proteomes" id="UP000271700"/>
    </source>
</evidence>
<evidence type="ECO:0000313" key="3">
    <source>
        <dbReference type="EMBL" id="RLK08332.1"/>
    </source>
</evidence>
<reference evidence="3 4" key="1">
    <citation type="submission" date="2018-10" db="EMBL/GenBank/DDBJ databases">
        <title>Genomic Encyclopedia of Archaeal and Bacterial Type Strains, Phase II (KMG-II): from individual species to whole genera.</title>
        <authorList>
            <person name="Goeker M."/>
        </authorList>
    </citation>
    <scope>NUCLEOTIDE SEQUENCE [LARGE SCALE GENOMIC DNA]</scope>
    <source>
        <strain evidence="3 4">DSM 29317</strain>
    </source>
</reference>
<feature type="chain" id="PRO_5019818061" evidence="1">
    <location>
        <begin position="18"/>
        <end position="154"/>
    </location>
</feature>
<organism evidence="3 4">
    <name type="scientific">Ruegeria conchae</name>
    <dbReference type="NCBI Taxonomy" id="981384"/>
    <lineage>
        <taxon>Bacteria</taxon>
        <taxon>Pseudomonadati</taxon>
        <taxon>Pseudomonadota</taxon>
        <taxon>Alphaproteobacteria</taxon>
        <taxon>Rhodobacterales</taxon>
        <taxon>Roseobacteraceae</taxon>
        <taxon>Ruegeria</taxon>
    </lineage>
</organism>
<sequence length="154" mass="16898">MMRIAVAAILVPSLVYAQGAWVDQSYIQQCFSQSQQGDSLSSCLGAAANTCQTIPGNETTIGITECIQAETQVWDSFLNEQYKLRRAELAEQSPELSDQLRDAQRAWIGFRDAECALAYGIWSGGTIRSIVAANCLLTETAERAVELRDLGKME</sequence>
<keyword evidence="4" id="KW-1185">Reference proteome</keyword>
<dbReference type="OrthoDB" id="7340239at2"/>